<keyword evidence="3" id="KW-0862">Zinc</keyword>
<evidence type="ECO:0000256" key="3">
    <source>
        <dbReference type="ARBA" id="ARBA00022833"/>
    </source>
</evidence>
<dbReference type="AlphaFoldDB" id="A0A9W8WUB5"/>
<dbReference type="Gene3D" id="3.90.1590.10">
    <property type="entry name" value="glutathione-dependent formaldehyde- activating enzyme (gfa)"/>
    <property type="match status" value="1"/>
</dbReference>
<sequence>MTSSTPITHIVLFKYRPDIPWSDLQSHFDTFRALPTRCILPSTGKPYMLSMRMGQNTSWEPYSKGMTHGFVLEFASQEHLDYYLLQDPVHLEFSRNAGPLIEDSVVVDIRDGVLFGAKPRKPVGVGGRWEGACHCGDVKWEVQLGAEEELKHIVCHCDTCKKLGGGPYSCNYIVPREAITIVQGKLGEYAYKGASGKDVHCYFCRRCTSHMYHHQDAMPEKIIVRTLLLDGGNELQAGGEIFAEGALGWAQDLKSALAQPLRAKSITKSNSVNGVNGA</sequence>
<proteinExistence type="inferred from homology"/>
<reference evidence="7" key="1">
    <citation type="submission" date="2022-10" db="EMBL/GenBank/DDBJ databases">
        <title>Tapping the CABI collections for fungal endophytes: first genome assemblies for Collariella, Neodidymelliopsis, Ascochyta clinopodiicola, Didymella pomorum, Didymosphaeria variabile, Neocosmospora piperis and Neocucurbitaria cava.</title>
        <authorList>
            <person name="Hill R."/>
        </authorList>
    </citation>
    <scope>NUCLEOTIDE SEQUENCE</scope>
    <source>
        <strain evidence="7">IMI 360193</strain>
    </source>
</reference>
<evidence type="ECO:0000259" key="5">
    <source>
        <dbReference type="PROSITE" id="PS51502"/>
    </source>
</evidence>
<dbReference type="Gene3D" id="3.30.70.100">
    <property type="match status" value="1"/>
</dbReference>
<evidence type="ECO:0000256" key="2">
    <source>
        <dbReference type="ARBA" id="ARBA00022723"/>
    </source>
</evidence>
<organism evidence="7 8">
    <name type="scientific">Didymella glomerata</name>
    <dbReference type="NCBI Taxonomy" id="749621"/>
    <lineage>
        <taxon>Eukaryota</taxon>
        <taxon>Fungi</taxon>
        <taxon>Dikarya</taxon>
        <taxon>Ascomycota</taxon>
        <taxon>Pezizomycotina</taxon>
        <taxon>Dothideomycetes</taxon>
        <taxon>Pleosporomycetidae</taxon>
        <taxon>Pleosporales</taxon>
        <taxon>Pleosporineae</taxon>
        <taxon>Didymellaceae</taxon>
        <taxon>Didymella</taxon>
    </lineage>
</organism>
<dbReference type="InterPro" id="IPR011057">
    <property type="entry name" value="Mss4-like_sf"/>
</dbReference>
<dbReference type="Pfam" id="PF07876">
    <property type="entry name" value="Dabb"/>
    <property type="match status" value="1"/>
</dbReference>
<dbReference type="EMBL" id="JAPEUV010000098">
    <property type="protein sequence ID" value="KAJ4333274.1"/>
    <property type="molecule type" value="Genomic_DNA"/>
</dbReference>
<evidence type="ECO:0000256" key="1">
    <source>
        <dbReference type="ARBA" id="ARBA00005495"/>
    </source>
</evidence>
<dbReference type="GO" id="GO:0046872">
    <property type="term" value="F:metal ion binding"/>
    <property type="evidence" value="ECO:0007669"/>
    <property type="project" value="UniProtKB-KW"/>
</dbReference>
<dbReference type="Pfam" id="PF04828">
    <property type="entry name" value="GFA"/>
    <property type="match status" value="1"/>
</dbReference>
<evidence type="ECO:0000256" key="4">
    <source>
        <dbReference type="ARBA" id="ARBA00023239"/>
    </source>
</evidence>
<dbReference type="OrthoDB" id="1601230at2759"/>
<dbReference type="PROSITE" id="PS51502">
    <property type="entry name" value="S_R_A_B_BARREL"/>
    <property type="match status" value="1"/>
</dbReference>
<dbReference type="SUPFAM" id="SSF54909">
    <property type="entry name" value="Dimeric alpha+beta barrel"/>
    <property type="match status" value="1"/>
</dbReference>
<accession>A0A9W8WUB5</accession>
<dbReference type="GO" id="GO:0016846">
    <property type="term" value="F:carbon-sulfur lyase activity"/>
    <property type="evidence" value="ECO:0007669"/>
    <property type="project" value="InterPro"/>
</dbReference>
<evidence type="ECO:0008006" key="9">
    <source>
        <dbReference type="Google" id="ProtNLM"/>
    </source>
</evidence>
<dbReference type="InterPro" id="IPR011008">
    <property type="entry name" value="Dimeric_a/b-barrel"/>
</dbReference>
<dbReference type="SMART" id="SM00886">
    <property type="entry name" value="Dabb"/>
    <property type="match status" value="1"/>
</dbReference>
<comment type="caution">
    <text evidence="7">The sequence shown here is derived from an EMBL/GenBank/DDBJ whole genome shotgun (WGS) entry which is preliminary data.</text>
</comment>
<name>A0A9W8WUB5_9PLEO</name>
<dbReference type="Proteomes" id="UP001140562">
    <property type="component" value="Unassembled WGS sequence"/>
</dbReference>
<dbReference type="PROSITE" id="PS51891">
    <property type="entry name" value="CENP_V_GFA"/>
    <property type="match status" value="1"/>
</dbReference>
<keyword evidence="2" id="KW-0479">Metal-binding</keyword>
<dbReference type="PANTHER" id="PTHR33337:SF30">
    <property type="entry name" value="DUF636 DOMAIN PROTEIN (AFU_ORTHOLOGUE AFUA_1G03180)"/>
    <property type="match status" value="1"/>
</dbReference>
<comment type="similarity">
    <text evidence="1">Belongs to the Gfa family.</text>
</comment>
<dbReference type="InterPro" id="IPR006913">
    <property type="entry name" value="CENP-V/GFA"/>
</dbReference>
<evidence type="ECO:0000313" key="7">
    <source>
        <dbReference type="EMBL" id="KAJ4333274.1"/>
    </source>
</evidence>
<evidence type="ECO:0000259" key="6">
    <source>
        <dbReference type="PROSITE" id="PS51891"/>
    </source>
</evidence>
<gene>
    <name evidence="7" type="ORF">N0V87_007748</name>
</gene>
<dbReference type="SUPFAM" id="SSF51316">
    <property type="entry name" value="Mss4-like"/>
    <property type="match status" value="1"/>
</dbReference>
<evidence type="ECO:0000313" key="8">
    <source>
        <dbReference type="Proteomes" id="UP001140562"/>
    </source>
</evidence>
<dbReference type="PANTHER" id="PTHR33337">
    <property type="entry name" value="GFA DOMAIN-CONTAINING PROTEIN"/>
    <property type="match status" value="1"/>
</dbReference>
<keyword evidence="8" id="KW-1185">Reference proteome</keyword>
<feature type="domain" description="CENP-V/GFA" evidence="6">
    <location>
        <begin position="129"/>
        <end position="250"/>
    </location>
</feature>
<protein>
    <recommendedName>
        <fullName evidence="9">Stress-response A/B barrel domain-containing protein</fullName>
    </recommendedName>
</protein>
<keyword evidence="4" id="KW-0456">Lyase</keyword>
<dbReference type="InterPro" id="IPR013097">
    <property type="entry name" value="Dabb"/>
</dbReference>
<feature type="domain" description="Stress-response A/B barrel" evidence="5">
    <location>
        <begin position="7"/>
        <end position="109"/>
    </location>
</feature>